<evidence type="ECO:0000256" key="4">
    <source>
        <dbReference type="ARBA" id="ARBA00023108"/>
    </source>
</evidence>
<accession>L7QQT6</accession>
<dbReference type="GO" id="GO:0001222">
    <property type="term" value="F:transcription corepressor binding"/>
    <property type="evidence" value="ECO:0007669"/>
    <property type="project" value="TreeGrafter"/>
</dbReference>
<dbReference type="CDD" id="cd00130">
    <property type="entry name" value="PAS"/>
    <property type="match status" value="1"/>
</dbReference>
<dbReference type="GO" id="GO:0000122">
    <property type="term" value="P:negative regulation of transcription by RNA polymerase II"/>
    <property type="evidence" value="ECO:0007669"/>
    <property type="project" value="TreeGrafter"/>
</dbReference>
<evidence type="ECO:0000256" key="5">
    <source>
        <dbReference type="ARBA" id="ARBA00023242"/>
    </source>
</evidence>
<protein>
    <recommendedName>
        <fullName evidence="6">Period circadian protein</fullName>
    </recommendedName>
</protein>
<evidence type="ECO:0000256" key="2">
    <source>
        <dbReference type="ARBA" id="ARBA00022553"/>
    </source>
</evidence>
<sequence length="195" mass="22760">ALEKNMIYLYHPEDLEYLQETYETLIRTRTAIHSKPYRLLTQNNDFIKVKTTFSCVINPWTKKLEFVCGKHQVLEGPTNPNVFLETNINNVPKLTDDQRTKARNCREMIIKIMNEDTLHPLFRSIKNSDSEMEHTSTWCLESITENINKSKGKEEIKFDLQEKDSSFYERDPFMLGGISPHHENDSKSSVETALS</sequence>
<reference evidence="8" key="2">
    <citation type="submission" date="2012-03" db="EMBL/GenBank/DDBJ databases">
        <title>Assembling the Tree of Life Lepidoptera.</title>
        <authorList>
            <consortium name="LepTree.net"/>
            <person name="Regier J.C."/>
        </authorList>
    </citation>
    <scope>NUCLEOTIDE SEQUENCE</scope>
</reference>
<evidence type="ECO:0000313" key="8">
    <source>
        <dbReference type="EMBL" id="AGB87197.1"/>
    </source>
</evidence>
<comment type="subcellular location">
    <subcellularLocation>
        <location evidence="1">Nucleus</location>
    </subcellularLocation>
</comment>
<dbReference type="PANTHER" id="PTHR11269:SF16">
    <property type="entry name" value="PERIOD CIRCADIAN PROTEIN"/>
    <property type="match status" value="1"/>
</dbReference>
<dbReference type="GO" id="GO:0032922">
    <property type="term" value="P:circadian regulation of gene expression"/>
    <property type="evidence" value="ECO:0007669"/>
    <property type="project" value="TreeGrafter"/>
</dbReference>
<proteinExistence type="evidence at transcript level"/>
<dbReference type="GO" id="GO:0043153">
    <property type="term" value="P:entrainment of circadian clock by photoperiod"/>
    <property type="evidence" value="ECO:0007669"/>
    <property type="project" value="TreeGrafter"/>
</dbReference>
<evidence type="ECO:0000256" key="1">
    <source>
        <dbReference type="ARBA" id="ARBA00004123"/>
    </source>
</evidence>
<dbReference type="AlphaFoldDB" id="L7QQT6"/>
<reference evidence="8" key="1">
    <citation type="journal article" date="2012" name="Syst. Entomol.">
        <title>A molecular phylogeny for the pyraloid moths (Lepidoptera: Pyraloidea) and its implications for higher-level classification.</title>
        <authorList>
            <person name="Regier J.C."/>
            <person name="Mitter C."/>
            <person name="Solis M.A."/>
            <person name="Hayden J.E."/>
            <person name="Landry B."/>
            <person name="Nuss M."/>
            <person name="Simonsen T.J."/>
            <person name="Yen S.-H."/>
            <person name="Zwick A."/>
            <person name="Cummings M.P."/>
        </authorList>
    </citation>
    <scope>NUCLEOTIDE SEQUENCE</scope>
</reference>
<dbReference type="GO" id="GO:0005737">
    <property type="term" value="C:cytoplasm"/>
    <property type="evidence" value="ECO:0007669"/>
    <property type="project" value="TreeGrafter"/>
</dbReference>
<dbReference type="PANTHER" id="PTHR11269">
    <property type="entry name" value="PERIOD CIRCADIAN PROTEIN"/>
    <property type="match status" value="1"/>
</dbReference>
<keyword evidence="5" id="KW-0539">Nucleus</keyword>
<dbReference type="GO" id="GO:0005634">
    <property type="term" value="C:nucleus"/>
    <property type="evidence" value="ECO:0007669"/>
    <property type="project" value="UniProtKB-SubCell"/>
</dbReference>
<feature type="non-terminal residue" evidence="8">
    <location>
        <position position="1"/>
    </location>
</feature>
<keyword evidence="4" id="KW-0090">Biological rhythms</keyword>
<dbReference type="InterPro" id="IPR035965">
    <property type="entry name" value="PAS-like_dom_sf"/>
</dbReference>
<dbReference type="Pfam" id="PF14598">
    <property type="entry name" value="PAS_11"/>
    <property type="match status" value="1"/>
</dbReference>
<dbReference type="GO" id="GO:0000976">
    <property type="term" value="F:transcription cis-regulatory region binding"/>
    <property type="evidence" value="ECO:0007669"/>
    <property type="project" value="TreeGrafter"/>
</dbReference>
<feature type="non-terminal residue" evidence="8">
    <location>
        <position position="195"/>
    </location>
</feature>
<keyword evidence="3" id="KW-0677">Repeat</keyword>
<dbReference type="EMBL" id="JQ785387">
    <property type="protein sequence ID" value="AGB87197.1"/>
    <property type="molecule type" value="mRNA"/>
</dbReference>
<keyword evidence="2" id="KW-0597">Phosphoprotein</keyword>
<evidence type="ECO:0000256" key="3">
    <source>
        <dbReference type="ARBA" id="ARBA00022737"/>
    </source>
</evidence>
<organism evidence="8">
    <name type="scientific">Epicroesa metallifera</name>
    <dbReference type="NCBI Taxonomy" id="1178189"/>
    <lineage>
        <taxon>Eukaryota</taxon>
        <taxon>Metazoa</taxon>
        <taxon>Ecdysozoa</taxon>
        <taxon>Arthropoda</taxon>
        <taxon>Hexapoda</taxon>
        <taxon>Insecta</taxon>
        <taxon>Pterygota</taxon>
        <taxon>Neoptera</taxon>
        <taxon>Endopterygota</taxon>
        <taxon>Lepidoptera</taxon>
        <taxon>Glossata</taxon>
        <taxon>Ditrysia</taxon>
        <taxon>Yponomeutoidea</taxon>
        <taxon>Heliodinidae</taxon>
        <taxon>Epicroesa</taxon>
    </lineage>
</organism>
<feature type="region of interest" description="Disordered" evidence="7">
    <location>
        <begin position="171"/>
        <end position="195"/>
    </location>
</feature>
<dbReference type="InterPro" id="IPR000014">
    <property type="entry name" value="PAS"/>
</dbReference>
<evidence type="ECO:0000256" key="7">
    <source>
        <dbReference type="SAM" id="MobiDB-lite"/>
    </source>
</evidence>
<dbReference type="Gene3D" id="3.30.450.20">
    <property type="entry name" value="PAS domain"/>
    <property type="match status" value="1"/>
</dbReference>
<dbReference type="SUPFAM" id="SSF55785">
    <property type="entry name" value="PYP-like sensor domain (PAS domain)"/>
    <property type="match status" value="1"/>
</dbReference>
<evidence type="ECO:0000256" key="6">
    <source>
        <dbReference type="ARBA" id="ARBA00040849"/>
    </source>
</evidence>
<dbReference type="InterPro" id="IPR050760">
    <property type="entry name" value="Period_circadian_regulator"/>
</dbReference>
<name>L7QQT6_9NEOP</name>